<gene>
    <name evidence="2" type="ORF">Tci_051952</name>
</gene>
<evidence type="ECO:0000259" key="1">
    <source>
        <dbReference type="Pfam" id="PF25597"/>
    </source>
</evidence>
<dbReference type="InterPro" id="IPR057670">
    <property type="entry name" value="SH3_retrovirus"/>
</dbReference>
<name>A0A6L2N617_TANCI</name>
<feature type="domain" description="Retroviral polymerase SH3-like" evidence="1">
    <location>
        <begin position="72"/>
        <end position="119"/>
    </location>
</feature>
<protein>
    <submittedName>
        <fullName evidence="2">Zinc finger, CCHC-type</fullName>
    </submittedName>
</protein>
<dbReference type="EMBL" id="BKCJ010007986">
    <property type="protein sequence ID" value="GEU79974.1"/>
    <property type="molecule type" value="Genomic_DNA"/>
</dbReference>
<sequence>MHEGARKDVEHLFGALKKPKEGDISQFVPEEAHQPENDLIDEGVVTDKGELEEGVRVKRWREKDRVALKCRMRPRGLKSIFVGYAKDSKSYRSLDLGSNVIVESRDVDFFENKFHYDSTSTNEIVTQTPQDISGPNLKLTIREAESSSAHRRSERARKKRNLDHDFIDSQAIIFLIEGDNENNVINKIPVLLNVEDAPETYKEAVTSRNSAFWKKAIDDEIDSLVSNNTWELSNLPSGSKAIGCRWMKDMNKVDTILGIKVKRHSGGYALNQCHYIDKIIDKFQHLNIEEANTHTSHLVNWLKMMEELLLNRICKCNRGMHIQSILCPCCDMAAETSNHLFFTCSMVRDIYRKFATWRDIKLMEVASFEVDGMDVHYSLSWNS</sequence>
<accession>A0A6L2N617</accession>
<comment type="caution">
    <text evidence="2">The sequence shown here is derived from an EMBL/GenBank/DDBJ whole genome shotgun (WGS) entry which is preliminary data.</text>
</comment>
<proteinExistence type="predicted"/>
<dbReference type="Pfam" id="PF25597">
    <property type="entry name" value="SH3_retrovirus"/>
    <property type="match status" value="1"/>
</dbReference>
<reference evidence="2" key="1">
    <citation type="journal article" date="2019" name="Sci. Rep.">
        <title>Draft genome of Tanacetum cinerariifolium, the natural source of mosquito coil.</title>
        <authorList>
            <person name="Yamashiro T."/>
            <person name="Shiraishi A."/>
            <person name="Satake H."/>
            <person name="Nakayama K."/>
        </authorList>
    </citation>
    <scope>NUCLEOTIDE SEQUENCE</scope>
</reference>
<organism evidence="2">
    <name type="scientific">Tanacetum cinerariifolium</name>
    <name type="common">Dalmatian daisy</name>
    <name type="synonym">Chrysanthemum cinerariifolium</name>
    <dbReference type="NCBI Taxonomy" id="118510"/>
    <lineage>
        <taxon>Eukaryota</taxon>
        <taxon>Viridiplantae</taxon>
        <taxon>Streptophyta</taxon>
        <taxon>Embryophyta</taxon>
        <taxon>Tracheophyta</taxon>
        <taxon>Spermatophyta</taxon>
        <taxon>Magnoliopsida</taxon>
        <taxon>eudicotyledons</taxon>
        <taxon>Gunneridae</taxon>
        <taxon>Pentapetalae</taxon>
        <taxon>asterids</taxon>
        <taxon>campanulids</taxon>
        <taxon>Asterales</taxon>
        <taxon>Asteraceae</taxon>
        <taxon>Asteroideae</taxon>
        <taxon>Anthemideae</taxon>
        <taxon>Anthemidinae</taxon>
        <taxon>Tanacetum</taxon>
    </lineage>
</organism>
<dbReference type="AlphaFoldDB" id="A0A6L2N617"/>
<evidence type="ECO:0000313" key="2">
    <source>
        <dbReference type="EMBL" id="GEU79974.1"/>
    </source>
</evidence>